<accession>A0A1Y2FST4</accession>
<reference evidence="11 12" key="1">
    <citation type="submission" date="2016-07" db="EMBL/GenBank/DDBJ databases">
        <title>Pervasive Adenine N6-methylation of Active Genes in Fungi.</title>
        <authorList>
            <consortium name="DOE Joint Genome Institute"/>
            <person name="Mondo S.J."/>
            <person name="Dannebaum R.O."/>
            <person name="Kuo R.C."/>
            <person name="Labutti K."/>
            <person name="Haridas S."/>
            <person name="Kuo A."/>
            <person name="Salamov A."/>
            <person name="Ahrendt S.R."/>
            <person name="Lipzen A."/>
            <person name="Sullivan W."/>
            <person name="Andreopoulos W.B."/>
            <person name="Clum A."/>
            <person name="Lindquist E."/>
            <person name="Daum C."/>
            <person name="Ramamoorthy G.K."/>
            <person name="Gryganskyi A."/>
            <person name="Culley D."/>
            <person name="Magnuson J.K."/>
            <person name="James T.Y."/>
            <person name="O'Malley M.A."/>
            <person name="Stajich J.E."/>
            <person name="Spatafora J.W."/>
            <person name="Visel A."/>
            <person name="Grigoriev I.V."/>
        </authorList>
    </citation>
    <scope>NUCLEOTIDE SEQUENCE [LARGE SCALE GENOMIC DNA]</scope>
    <source>
        <strain evidence="11 12">62-1032</strain>
    </source>
</reference>
<feature type="domain" description="Branched-chain alpha-ketoacid dehydrogenase kinase/Pyruvate dehydrogenase kinase N-terminal" evidence="10">
    <location>
        <begin position="79"/>
        <end position="224"/>
    </location>
</feature>
<dbReference type="InterPro" id="IPR036890">
    <property type="entry name" value="HATPase_C_sf"/>
</dbReference>
<comment type="subcellular location">
    <subcellularLocation>
        <location evidence="8">Mitochondrion matrix</location>
    </subcellularLocation>
</comment>
<evidence type="ECO:0000256" key="6">
    <source>
        <dbReference type="ARBA" id="ARBA00022840"/>
    </source>
</evidence>
<comment type="similarity">
    <text evidence="1 8">Belongs to the PDK/BCKDK protein kinase family.</text>
</comment>
<keyword evidence="12" id="KW-1185">Reference proteome</keyword>
<keyword evidence="7 8" id="KW-0496">Mitochondrion</keyword>
<dbReference type="InterPro" id="IPR018955">
    <property type="entry name" value="BCDHK/PDK_N"/>
</dbReference>
<name>A0A1Y2FST4_9BASI</name>
<evidence type="ECO:0000313" key="12">
    <source>
        <dbReference type="Proteomes" id="UP000193467"/>
    </source>
</evidence>
<keyword evidence="2" id="KW-0597">Phosphoprotein</keyword>
<evidence type="ECO:0000256" key="8">
    <source>
        <dbReference type="RuleBase" id="RU366032"/>
    </source>
</evidence>
<keyword evidence="5 8" id="KW-0418">Kinase</keyword>
<keyword evidence="6 8" id="KW-0067">ATP-binding</keyword>
<dbReference type="OrthoDB" id="3264224at2759"/>
<dbReference type="InterPro" id="IPR036784">
    <property type="entry name" value="AK/P_DHK_N_sf"/>
</dbReference>
<evidence type="ECO:0000256" key="1">
    <source>
        <dbReference type="ARBA" id="ARBA00006155"/>
    </source>
</evidence>
<dbReference type="SUPFAM" id="SSF69012">
    <property type="entry name" value="alpha-ketoacid dehydrogenase kinase, N-terminal domain"/>
    <property type="match status" value="1"/>
</dbReference>
<evidence type="ECO:0000256" key="9">
    <source>
        <dbReference type="SAM" id="MobiDB-lite"/>
    </source>
</evidence>
<dbReference type="STRING" id="106004.A0A1Y2FST4"/>
<dbReference type="AlphaFoldDB" id="A0A1Y2FST4"/>
<dbReference type="PANTHER" id="PTHR11947:SF20">
    <property type="entry name" value="[3-METHYL-2-OXOBUTANOATE DEHYDROGENASE [LIPOAMIDE]] KINASE, MITOCHONDRIAL"/>
    <property type="match status" value="1"/>
</dbReference>
<evidence type="ECO:0000256" key="3">
    <source>
        <dbReference type="ARBA" id="ARBA00022679"/>
    </source>
</evidence>
<dbReference type="GO" id="GO:0010906">
    <property type="term" value="P:regulation of glucose metabolic process"/>
    <property type="evidence" value="ECO:0007669"/>
    <property type="project" value="TreeGrafter"/>
</dbReference>
<dbReference type="PANTHER" id="PTHR11947">
    <property type="entry name" value="PYRUVATE DEHYDROGENASE KINASE"/>
    <property type="match status" value="1"/>
</dbReference>
<evidence type="ECO:0000259" key="10">
    <source>
        <dbReference type="Pfam" id="PF10436"/>
    </source>
</evidence>
<organism evidence="11 12">
    <name type="scientific">Leucosporidium creatinivorum</name>
    <dbReference type="NCBI Taxonomy" id="106004"/>
    <lineage>
        <taxon>Eukaryota</taxon>
        <taxon>Fungi</taxon>
        <taxon>Dikarya</taxon>
        <taxon>Basidiomycota</taxon>
        <taxon>Pucciniomycotina</taxon>
        <taxon>Microbotryomycetes</taxon>
        <taxon>Leucosporidiales</taxon>
        <taxon>Leucosporidium</taxon>
    </lineage>
</organism>
<proteinExistence type="inferred from homology"/>
<comment type="caution">
    <text evidence="11">The sequence shown here is derived from an EMBL/GenBank/DDBJ whole genome shotgun (WGS) entry which is preliminary data.</text>
</comment>
<keyword evidence="4 8" id="KW-0547">Nucleotide-binding</keyword>
<dbReference type="GO" id="GO:0005524">
    <property type="term" value="F:ATP binding"/>
    <property type="evidence" value="ECO:0007669"/>
    <property type="project" value="UniProtKB-UniRule"/>
</dbReference>
<evidence type="ECO:0000256" key="4">
    <source>
        <dbReference type="ARBA" id="ARBA00022741"/>
    </source>
</evidence>
<protein>
    <recommendedName>
        <fullName evidence="8">Protein-serine/threonine kinase</fullName>
        <ecNumber evidence="8">2.7.11.-</ecNumber>
    </recommendedName>
</protein>
<dbReference type="InterPro" id="IPR039028">
    <property type="entry name" value="BCKD/PDK"/>
</dbReference>
<evidence type="ECO:0000256" key="7">
    <source>
        <dbReference type="ARBA" id="ARBA00023128"/>
    </source>
</evidence>
<dbReference type="SUPFAM" id="SSF55874">
    <property type="entry name" value="ATPase domain of HSP90 chaperone/DNA topoisomerase II/histidine kinase"/>
    <property type="match status" value="2"/>
</dbReference>
<dbReference type="EMBL" id="MCGR01000014">
    <property type="protein sequence ID" value="ORY86657.1"/>
    <property type="molecule type" value="Genomic_DNA"/>
</dbReference>
<evidence type="ECO:0000313" key="11">
    <source>
        <dbReference type="EMBL" id="ORY86657.1"/>
    </source>
</evidence>
<sequence>MRPSKYLKALPRRPVPLPIAARLVRPYSHSSPLCSSPVPAAAAAPPQFTLPASILPPPPANATPQELLAHYSQMPTTLVKLSDLTRYGAPPLSEEKLLDSAERTRKELLAGLARRVTQHLSLPFLPATNPSLQSIYNLYSSAFFNLTTVPEIKTLADNDRLCEVMEQMVEEHRDNIPILAKGFQETRKYLPPDVITQFLDRAIRNRISLRLMAEQHISLSAASLPALRPSPTPSELPPPTADSAPKEKDPRIEPSARAPSTSLAPSRVGILDLSLSPHQMIHTCADYVTLLCDSTYGVSPNYRIEGASEHVTVGSIGSHLEYILTELLKNAFRATVEYNTPKREEVEEGVFRFEDLPHAHLSKSDLPEVVISVGVVKGVLTIRIRDRGGGVPPSHVASIFSYAFTSVPSVPDPDSDPDSPSNDLYGGAHGAGYYGGVGGGPEGAPGESALQTSVGTIAGLGFGLPLSRIYSSYFGGSLDLVTMHGWGTDVYCVLRVV</sequence>
<dbReference type="GO" id="GO:0004740">
    <property type="term" value="F:pyruvate dehydrogenase (acetyl-transferring) kinase activity"/>
    <property type="evidence" value="ECO:0007669"/>
    <property type="project" value="TreeGrafter"/>
</dbReference>
<dbReference type="Gene3D" id="1.20.140.20">
    <property type="entry name" value="Alpha-ketoacid/pyruvate dehydrogenase kinase, N-terminal domain"/>
    <property type="match status" value="1"/>
</dbReference>
<feature type="region of interest" description="Disordered" evidence="9">
    <location>
        <begin position="223"/>
        <end position="263"/>
    </location>
</feature>
<dbReference type="InParanoid" id="A0A1Y2FST4"/>
<dbReference type="Gene3D" id="3.30.565.10">
    <property type="entry name" value="Histidine kinase-like ATPase, C-terminal domain"/>
    <property type="match status" value="1"/>
</dbReference>
<dbReference type="GO" id="GO:0005759">
    <property type="term" value="C:mitochondrial matrix"/>
    <property type="evidence" value="ECO:0007669"/>
    <property type="project" value="UniProtKB-SubCell"/>
</dbReference>
<evidence type="ECO:0000256" key="2">
    <source>
        <dbReference type="ARBA" id="ARBA00022553"/>
    </source>
</evidence>
<dbReference type="Pfam" id="PF10436">
    <property type="entry name" value="BCDHK_Adom3"/>
    <property type="match status" value="1"/>
</dbReference>
<feature type="compositionally biased region" description="Pro residues" evidence="9">
    <location>
        <begin position="228"/>
        <end position="240"/>
    </location>
</feature>
<keyword evidence="3 8" id="KW-0808">Transferase</keyword>
<gene>
    <name evidence="11" type="ORF">BCR35DRAFT_302370</name>
</gene>
<evidence type="ECO:0000256" key="5">
    <source>
        <dbReference type="ARBA" id="ARBA00022777"/>
    </source>
</evidence>
<dbReference type="EC" id="2.7.11.-" evidence="8"/>
<dbReference type="Proteomes" id="UP000193467">
    <property type="component" value="Unassembled WGS sequence"/>
</dbReference>
<feature type="compositionally biased region" description="Basic and acidic residues" evidence="9">
    <location>
        <begin position="244"/>
        <end position="254"/>
    </location>
</feature>